<evidence type="ECO:0000256" key="2">
    <source>
        <dbReference type="SAM" id="SignalP"/>
    </source>
</evidence>
<dbReference type="OrthoDB" id="5520355at2"/>
<dbReference type="STRING" id="52.CMC5_011910"/>
<feature type="compositionally biased region" description="Gly residues" evidence="1">
    <location>
        <begin position="161"/>
        <end position="172"/>
    </location>
</feature>
<protein>
    <recommendedName>
        <fullName evidence="5">Lipoprotein</fullName>
    </recommendedName>
</protein>
<dbReference type="EMBL" id="CP012159">
    <property type="protein sequence ID" value="AKT37065.1"/>
    <property type="molecule type" value="Genomic_DNA"/>
</dbReference>
<dbReference type="RefSeq" id="WP_156338249.1">
    <property type="nucleotide sequence ID" value="NZ_CP012159.1"/>
</dbReference>
<feature type="signal peptide" evidence="2">
    <location>
        <begin position="1"/>
        <end position="24"/>
    </location>
</feature>
<reference evidence="3 4" key="1">
    <citation type="submission" date="2015-07" db="EMBL/GenBank/DDBJ databases">
        <title>Genome analysis of myxobacterium Chondromyces crocatus Cm c5 reveals a high potential for natural compound synthesis and the genetic basis for the loss of fruiting body formation.</title>
        <authorList>
            <person name="Zaburannyi N."/>
            <person name="Bunk B."/>
            <person name="Maier J."/>
            <person name="Overmann J."/>
            <person name="Mueller R."/>
        </authorList>
    </citation>
    <scope>NUCLEOTIDE SEQUENCE [LARGE SCALE GENOMIC DNA]</scope>
    <source>
        <strain evidence="3 4">Cm c5</strain>
    </source>
</reference>
<dbReference type="KEGG" id="ccro:CMC5_011910"/>
<feature type="compositionally biased region" description="Basic and acidic residues" evidence="1">
    <location>
        <begin position="119"/>
        <end position="141"/>
    </location>
</feature>
<evidence type="ECO:0000256" key="1">
    <source>
        <dbReference type="SAM" id="MobiDB-lite"/>
    </source>
</evidence>
<evidence type="ECO:0000313" key="3">
    <source>
        <dbReference type="EMBL" id="AKT37065.1"/>
    </source>
</evidence>
<keyword evidence="4" id="KW-1185">Reference proteome</keyword>
<feature type="compositionally biased region" description="Pro residues" evidence="1">
    <location>
        <begin position="183"/>
        <end position="192"/>
    </location>
</feature>
<dbReference type="AlphaFoldDB" id="A0A0K1E887"/>
<name>A0A0K1E887_CHOCO</name>
<proteinExistence type="predicted"/>
<organism evidence="3 4">
    <name type="scientific">Chondromyces crocatus</name>
    <dbReference type="NCBI Taxonomy" id="52"/>
    <lineage>
        <taxon>Bacteria</taxon>
        <taxon>Pseudomonadati</taxon>
        <taxon>Myxococcota</taxon>
        <taxon>Polyangia</taxon>
        <taxon>Polyangiales</taxon>
        <taxon>Polyangiaceae</taxon>
        <taxon>Chondromyces</taxon>
    </lineage>
</organism>
<evidence type="ECO:0008006" key="5">
    <source>
        <dbReference type="Google" id="ProtNLM"/>
    </source>
</evidence>
<gene>
    <name evidence="3" type="ORF">CMC5_011910</name>
</gene>
<dbReference type="PROSITE" id="PS51257">
    <property type="entry name" value="PROKAR_LIPOPROTEIN"/>
    <property type="match status" value="1"/>
</dbReference>
<accession>A0A0K1E887</accession>
<feature type="chain" id="PRO_5005459029" description="Lipoprotein" evidence="2">
    <location>
        <begin position="25"/>
        <end position="192"/>
    </location>
</feature>
<evidence type="ECO:0000313" key="4">
    <source>
        <dbReference type="Proteomes" id="UP000067626"/>
    </source>
</evidence>
<feature type="region of interest" description="Disordered" evidence="1">
    <location>
        <begin position="114"/>
        <end position="192"/>
    </location>
</feature>
<dbReference type="Proteomes" id="UP000067626">
    <property type="component" value="Chromosome"/>
</dbReference>
<sequence>MNRSRRLWIAVAAGALILGPAALGCSTTSAPKTAKIQAGDMPDGADWTGVYYNELYGHLHIIQEGDKVDGKWQRPQREKWGELHGTATGNVLRFDWIEYKTGVVGPNSQSSGKGYFKYTRPEGENVDDRIDGEIGDGKDEVGTGWDAIKQRNVKPDLASIGGTGTGDLGGGDWDQENKEEGTPEPPAPPSGE</sequence>
<keyword evidence="2" id="KW-0732">Signal</keyword>